<dbReference type="AlphaFoldDB" id="A0A6I2MA97"/>
<protein>
    <recommendedName>
        <fullName evidence="4">Lipoprotein</fullName>
    </recommendedName>
</protein>
<evidence type="ECO:0008006" key="4">
    <source>
        <dbReference type="Google" id="ProtNLM"/>
    </source>
</evidence>
<sequence length="166" mass="18646">MKKILAGIIIASLFSLLACSMNEEEMQTATIDQTKKTFTSKPAAANEESGTFNYHLPEGYKVESAKNNNLIFKRDDDQYILFVNDKEKEDSTVFYDSLLEQYKDPIVEETFKDNGRFGYVLVDKLEDDEYEVSAGIGGVKMTTQTNGRNVADTAEQMMGIVSSVTY</sequence>
<reference evidence="2 3" key="1">
    <citation type="submission" date="2019-11" db="EMBL/GenBank/DDBJ databases">
        <title>Bacillus idriensis genome.</title>
        <authorList>
            <person name="Konopka E.N."/>
            <person name="Newman J.D."/>
        </authorList>
    </citation>
    <scope>NUCLEOTIDE SEQUENCE [LARGE SCALE GENOMIC DNA]</scope>
    <source>
        <strain evidence="2 3">DSM 19097</strain>
    </source>
</reference>
<feature type="signal peptide" evidence="1">
    <location>
        <begin position="1"/>
        <end position="20"/>
    </location>
</feature>
<evidence type="ECO:0000313" key="3">
    <source>
        <dbReference type="Proteomes" id="UP000441585"/>
    </source>
</evidence>
<organism evidence="2 3">
    <name type="scientific">Metabacillus idriensis</name>
    <dbReference type="NCBI Taxonomy" id="324768"/>
    <lineage>
        <taxon>Bacteria</taxon>
        <taxon>Bacillati</taxon>
        <taxon>Bacillota</taxon>
        <taxon>Bacilli</taxon>
        <taxon>Bacillales</taxon>
        <taxon>Bacillaceae</taxon>
        <taxon>Metabacillus</taxon>
    </lineage>
</organism>
<feature type="chain" id="PRO_5038969951" description="Lipoprotein" evidence="1">
    <location>
        <begin position="21"/>
        <end position="166"/>
    </location>
</feature>
<name>A0A6I2MA97_9BACI</name>
<evidence type="ECO:0000313" key="2">
    <source>
        <dbReference type="EMBL" id="MRX55315.1"/>
    </source>
</evidence>
<dbReference type="PROSITE" id="PS51257">
    <property type="entry name" value="PROKAR_LIPOPROTEIN"/>
    <property type="match status" value="1"/>
</dbReference>
<dbReference type="Proteomes" id="UP000441585">
    <property type="component" value="Unassembled WGS sequence"/>
</dbReference>
<accession>A0A6I2MA97</accession>
<dbReference type="EMBL" id="WKKF01000004">
    <property type="protein sequence ID" value="MRX55315.1"/>
    <property type="molecule type" value="Genomic_DNA"/>
</dbReference>
<keyword evidence="3" id="KW-1185">Reference proteome</keyword>
<dbReference type="RefSeq" id="WP_070876550.1">
    <property type="nucleotide sequence ID" value="NZ_CAJGAA010000003.1"/>
</dbReference>
<keyword evidence="1" id="KW-0732">Signal</keyword>
<proteinExistence type="predicted"/>
<comment type="caution">
    <text evidence="2">The sequence shown here is derived from an EMBL/GenBank/DDBJ whole genome shotgun (WGS) entry which is preliminary data.</text>
</comment>
<evidence type="ECO:0000256" key="1">
    <source>
        <dbReference type="SAM" id="SignalP"/>
    </source>
</evidence>
<gene>
    <name evidence="2" type="ORF">GJU41_15230</name>
</gene>